<evidence type="ECO:0000256" key="3">
    <source>
        <dbReference type="ARBA" id="ARBA00023163"/>
    </source>
</evidence>
<accession>C5D1Y8</accession>
<dbReference type="GO" id="GO:0003700">
    <property type="term" value="F:DNA-binding transcription factor activity"/>
    <property type="evidence" value="ECO:0007669"/>
    <property type="project" value="InterPro"/>
</dbReference>
<gene>
    <name evidence="5" type="ordered locus">Vapar_6347</name>
</gene>
<dbReference type="SUPFAM" id="SSF46689">
    <property type="entry name" value="Homeodomain-like"/>
    <property type="match status" value="1"/>
</dbReference>
<reference evidence="5" key="1">
    <citation type="submission" date="2009-06" db="EMBL/GenBank/DDBJ databases">
        <title>Complete sequence of chromosome 2 of Variovorax paradoxus S110.</title>
        <authorList>
            <consortium name="US DOE Joint Genome Institute"/>
            <person name="Lucas S."/>
            <person name="Copeland A."/>
            <person name="Lapidus A."/>
            <person name="Glavina del Rio T."/>
            <person name="Tice H."/>
            <person name="Bruce D."/>
            <person name="Goodwin L."/>
            <person name="Pitluck S."/>
            <person name="Chertkov O."/>
            <person name="Brettin T."/>
            <person name="Detter J.C."/>
            <person name="Han C."/>
            <person name="Larimer F."/>
            <person name="Land M."/>
            <person name="Hauser L."/>
            <person name="Kyrpides N."/>
            <person name="Ovchinnikova G."/>
            <person name="Orwin P."/>
            <person name="Leadbetter J.R."/>
            <person name="Spain J.C."/>
            <person name="Han J.I."/>
        </authorList>
    </citation>
    <scope>NUCLEOTIDE SEQUENCE</scope>
    <source>
        <strain evidence="5">S110</strain>
    </source>
</reference>
<keyword evidence="2" id="KW-0238">DNA-binding</keyword>
<dbReference type="eggNOG" id="COG2207">
    <property type="taxonomic scope" value="Bacteria"/>
</dbReference>
<keyword evidence="3" id="KW-0804">Transcription</keyword>
<dbReference type="InterPro" id="IPR050204">
    <property type="entry name" value="AraC_XylS_family_regulators"/>
</dbReference>
<dbReference type="PROSITE" id="PS01124">
    <property type="entry name" value="HTH_ARAC_FAMILY_2"/>
    <property type="match status" value="1"/>
</dbReference>
<dbReference type="PANTHER" id="PTHR46796">
    <property type="entry name" value="HTH-TYPE TRANSCRIPTIONAL ACTIVATOR RHAS-RELATED"/>
    <property type="match status" value="1"/>
</dbReference>
<dbReference type="KEGG" id="vap:Vapar_6347"/>
<dbReference type="OrthoDB" id="8590374at2"/>
<dbReference type="GO" id="GO:0043565">
    <property type="term" value="F:sequence-specific DNA binding"/>
    <property type="evidence" value="ECO:0007669"/>
    <property type="project" value="InterPro"/>
</dbReference>
<dbReference type="AlphaFoldDB" id="C5D1Y8"/>
<dbReference type="PANTHER" id="PTHR46796:SF6">
    <property type="entry name" value="ARAC SUBFAMILY"/>
    <property type="match status" value="1"/>
</dbReference>
<proteinExistence type="predicted"/>
<organism evidence="5">
    <name type="scientific">Variovorax paradoxus (strain S110)</name>
    <dbReference type="NCBI Taxonomy" id="543728"/>
    <lineage>
        <taxon>Bacteria</taxon>
        <taxon>Pseudomonadati</taxon>
        <taxon>Pseudomonadota</taxon>
        <taxon>Betaproteobacteria</taxon>
        <taxon>Burkholderiales</taxon>
        <taxon>Comamonadaceae</taxon>
        <taxon>Variovorax</taxon>
    </lineage>
</organism>
<dbReference type="HOGENOM" id="CLU_049704_0_1_4"/>
<dbReference type="InterPro" id="IPR018060">
    <property type="entry name" value="HTH_AraC"/>
</dbReference>
<dbReference type="EMBL" id="CP001636">
    <property type="protein sequence ID" value="ACS22908.1"/>
    <property type="molecule type" value="Genomic_DNA"/>
</dbReference>
<evidence type="ECO:0000313" key="5">
    <source>
        <dbReference type="EMBL" id="ACS22908.1"/>
    </source>
</evidence>
<feature type="domain" description="HTH araC/xylS-type" evidence="4">
    <location>
        <begin position="213"/>
        <end position="313"/>
    </location>
</feature>
<dbReference type="Pfam" id="PF12833">
    <property type="entry name" value="HTH_18"/>
    <property type="match status" value="1"/>
</dbReference>
<evidence type="ECO:0000259" key="4">
    <source>
        <dbReference type="PROSITE" id="PS01124"/>
    </source>
</evidence>
<name>C5D1Y8_VARPS</name>
<keyword evidence="1" id="KW-0805">Transcription regulation</keyword>
<dbReference type="InterPro" id="IPR009057">
    <property type="entry name" value="Homeodomain-like_sf"/>
</dbReference>
<sequence length="344" mass="37548">MKNNAASIQQIKANLLTPAENFEQWRDGLASLFETVRPDSEREAFRADLTAYNLGSFLLGLSCASPQMFRRDRQLASAVGVDHLLVQLYVSGKCEFEADGHAGRGKTGDIVCFDMSRQMNSRTSTLEMVSVVIPRELLRLAPRTLDTLHGAVLDGETTFGTLLREHLMSMARVAPRINASESKLAAEATATLISASLSGCGPAGSDLVGGSLQAIQSYIERNLNNPALSPEMLMRHFGLSRSALYRTFEALGGIAEYIRGRRLDRAFLRLTSVGTGRGSVSKLAFACGFSNETAFSRAFRQRFGVPPRNALLETDRRTLVGTPLASPQDNWLQAWLEGLTISSN</sequence>
<dbReference type="SMART" id="SM00342">
    <property type="entry name" value="HTH_ARAC"/>
    <property type="match status" value="1"/>
</dbReference>
<dbReference type="Pfam" id="PF14525">
    <property type="entry name" value="AraC_binding_2"/>
    <property type="match status" value="1"/>
</dbReference>
<protein>
    <submittedName>
        <fullName evidence="5">Transcriptional regulator, AraC family</fullName>
    </submittedName>
</protein>
<evidence type="ECO:0000256" key="2">
    <source>
        <dbReference type="ARBA" id="ARBA00023125"/>
    </source>
</evidence>
<evidence type="ECO:0000256" key="1">
    <source>
        <dbReference type="ARBA" id="ARBA00023015"/>
    </source>
</evidence>
<dbReference type="InterPro" id="IPR035418">
    <property type="entry name" value="AraC-bd_2"/>
</dbReference>
<dbReference type="Gene3D" id="1.10.10.60">
    <property type="entry name" value="Homeodomain-like"/>
    <property type="match status" value="1"/>
</dbReference>